<dbReference type="Proteomes" id="UP000712600">
    <property type="component" value="Unassembled WGS sequence"/>
</dbReference>
<feature type="compositionally biased region" description="Basic and acidic residues" evidence="1">
    <location>
        <begin position="84"/>
        <end position="100"/>
    </location>
</feature>
<evidence type="ECO:0000256" key="1">
    <source>
        <dbReference type="SAM" id="MobiDB-lite"/>
    </source>
</evidence>
<evidence type="ECO:0000313" key="3">
    <source>
        <dbReference type="Proteomes" id="UP000712600"/>
    </source>
</evidence>
<dbReference type="AlphaFoldDB" id="A0A8S9R116"/>
<proteinExistence type="predicted"/>
<evidence type="ECO:0000313" key="2">
    <source>
        <dbReference type="EMBL" id="KAF3555295.1"/>
    </source>
</evidence>
<comment type="caution">
    <text evidence="2">The sequence shown here is derived from an EMBL/GenBank/DDBJ whole genome shotgun (WGS) entry which is preliminary data.</text>
</comment>
<feature type="region of interest" description="Disordered" evidence="1">
    <location>
        <begin position="64"/>
        <end position="100"/>
    </location>
</feature>
<name>A0A8S9R116_BRACR</name>
<dbReference type="EMBL" id="QGKX02000996">
    <property type="protein sequence ID" value="KAF3555295.1"/>
    <property type="molecule type" value="Genomic_DNA"/>
</dbReference>
<sequence>MLVFVRGVGAVCVYDHPGYEATLVKQMVDLRSCFVRAVKVHSAFPQVSSEPVAKDIVRRLKAHEERVGEETQKEDQGKLMFSNIEEHSQRGYENSRGRGR</sequence>
<organism evidence="2 3">
    <name type="scientific">Brassica cretica</name>
    <name type="common">Mustard</name>
    <dbReference type="NCBI Taxonomy" id="69181"/>
    <lineage>
        <taxon>Eukaryota</taxon>
        <taxon>Viridiplantae</taxon>
        <taxon>Streptophyta</taxon>
        <taxon>Embryophyta</taxon>
        <taxon>Tracheophyta</taxon>
        <taxon>Spermatophyta</taxon>
        <taxon>Magnoliopsida</taxon>
        <taxon>eudicotyledons</taxon>
        <taxon>Gunneridae</taxon>
        <taxon>Pentapetalae</taxon>
        <taxon>rosids</taxon>
        <taxon>malvids</taxon>
        <taxon>Brassicales</taxon>
        <taxon>Brassicaceae</taxon>
        <taxon>Brassiceae</taxon>
        <taxon>Brassica</taxon>
    </lineage>
</organism>
<reference evidence="2" key="1">
    <citation type="submission" date="2019-12" db="EMBL/GenBank/DDBJ databases">
        <title>Genome sequencing and annotation of Brassica cretica.</title>
        <authorList>
            <person name="Studholme D.J."/>
            <person name="Sarris P."/>
        </authorList>
    </citation>
    <scope>NUCLEOTIDE SEQUENCE</scope>
    <source>
        <strain evidence="2">PFS-109/04</strain>
        <tissue evidence="2">Leaf</tissue>
    </source>
</reference>
<gene>
    <name evidence="2" type="ORF">F2Q69_00012576</name>
</gene>
<accession>A0A8S9R116</accession>
<protein>
    <submittedName>
        <fullName evidence="2">Uncharacterized protein</fullName>
    </submittedName>
</protein>
<feature type="compositionally biased region" description="Basic and acidic residues" evidence="1">
    <location>
        <begin position="64"/>
        <end position="77"/>
    </location>
</feature>